<proteinExistence type="predicted"/>
<name>A0ABW6BZN5_9BACT</name>
<feature type="compositionally biased region" description="Basic and acidic residues" evidence="1">
    <location>
        <begin position="8"/>
        <end position="20"/>
    </location>
</feature>
<accession>A0ABW6BZN5</accession>
<evidence type="ECO:0000313" key="4">
    <source>
        <dbReference type="Proteomes" id="UP001597641"/>
    </source>
</evidence>
<dbReference type="EMBL" id="JBHUOX010000025">
    <property type="protein sequence ID" value="MFD3003173.1"/>
    <property type="molecule type" value="Genomic_DNA"/>
</dbReference>
<keyword evidence="2" id="KW-1133">Transmembrane helix</keyword>
<keyword evidence="2" id="KW-0472">Membrane</keyword>
<dbReference type="Proteomes" id="UP001597641">
    <property type="component" value="Unassembled WGS sequence"/>
</dbReference>
<sequence length="122" mass="13443">MMLLFPDRNGKQRERQANPATDKKAFAIAKAIVKGQEKTAGWLNRRFSALPHYARVISLLLFCLVLGGASGWILAKSALPGPEKSTPVAPLTLPLKGHRKQLQLLPDSLAHPDQHDYLPSLK</sequence>
<keyword evidence="4" id="KW-1185">Reference proteome</keyword>
<feature type="transmembrane region" description="Helical" evidence="2">
    <location>
        <begin position="53"/>
        <end position="75"/>
    </location>
</feature>
<reference evidence="4" key="1">
    <citation type="journal article" date="2019" name="Int. J. Syst. Evol. Microbiol.">
        <title>The Global Catalogue of Microorganisms (GCM) 10K type strain sequencing project: providing services to taxonomists for standard genome sequencing and annotation.</title>
        <authorList>
            <consortium name="The Broad Institute Genomics Platform"/>
            <consortium name="The Broad Institute Genome Sequencing Center for Infectious Disease"/>
            <person name="Wu L."/>
            <person name="Ma J."/>
        </authorList>
    </citation>
    <scope>NUCLEOTIDE SEQUENCE [LARGE SCALE GENOMIC DNA]</scope>
    <source>
        <strain evidence="4">KCTC 23984</strain>
    </source>
</reference>
<comment type="caution">
    <text evidence="3">The sequence shown here is derived from an EMBL/GenBank/DDBJ whole genome shotgun (WGS) entry which is preliminary data.</text>
</comment>
<evidence type="ECO:0000256" key="1">
    <source>
        <dbReference type="SAM" id="MobiDB-lite"/>
    </source>
</evidence>
<protein>
    <submittedName>
        <fullName evidence="3">Uncharacterized protein</fullName>
    </submittedName>
</protein>
<evidence type="ECO:0000313" key="3">
    <source>
        <dbReference type="EMBL" id="MFD3003173.1"/>
    </source>
</evidence>
<dbReference type="RefSeq" id="WP_377490026.1">
    <property type="nucleotide sequence ID" value="NZ_JBHUOX010000025.1"/>
</dbReference>
<keyword evidence="2" id="KW-0812">Transmembrane</keyword>
<gene>
    <name evidence="3" type="ORF">ACFS7Z_22615</name>
</gene>
<evidence type="ECO:0000256" key="2">
    <source>
        <dbReference type="SAM" id="Phobius"/>
    </source>
</evidence>
<feature type="region of interest" description="Disordered" evidence="1">
    <location>
        <begin position="1"/>
        <end position="20"/>
    </location>
</feature>
<organism evidence="3 4">
    <name type="scientific">Pontibacter toksunensis</name>
    <dbReference type="NCBI Taxonomy" id="1332631"/>
    <lineage>
        <taxon>Bacteria</taxon>
        <taxon>Pseudomonadati</taxon>
        <taxon>Bacteroidota</taxon>
        <taxon>Cytophagia</taxon>
        <taxon>Cytophagales</taxon>
        <taxon>Hymenobacteraceae</taxon>
        <taxon>Pontibacter</taxon>
    </lineage>
</organism>